<dbReference type="EMBL" id="LSCR01000018">
    <property type="protein sequence ID" value="KXB34263.1"/>
    <property type="molecule type" value="Genomic_DNA"/>
</dbReference>
<accession>A0A133XTL1</accession>
<evidence type="ECO:0000313" key="2">
    <source>
        <dbReference type="EMBL" id="KXB34263.1"/>
    </source>
</evidence>
<sequence length="99" mass="11110">MSKIKNSHMCYNADKSRVGSTFQSDGRCDYRKCVETHAKRSLSRESGLRDSSGDRTLPTLQPKQAKLSADGRHVTVHKRAFRHYATAVIMPSLNFLAVV</sequence>
<keyword evidence="3" id="KW-1185">Reference proteome</keyword>
<dbReference type="AlphaFoldDB" id="A0A133XTL1"/>
<protein>
    <submittedName>
        <fullName evidence="2">Uncharacterized protein</fullName>
    </submittedName>
</protein>
<feature type="compositionally biased region" description="Basic and acidic residues" evidence="1">
    <location>
        <begin position="38"/>
        <end position="53"/>
    </location>
</feature>
<evidence type="ECO:0000256" key="1">
    <source>
        <dbReference type="SAM" id="MobiDB-lite"/>
    </source>
</evidence>
<dbReference type="Proteomes" id="UP000070675">
    <property type="component" value="Unassembled WGS sequence"/>
</dbReference>
<name>A0A133XTL1_9ACTN</name>
<dbReference type="STRING" id="1393034.HMPREF3192_00946"/>
<evidence type="ECO:0000313" key="3">
    <source>
        <dbReference type="Proteomes" id="UP000070675"/>
    </source>
</evidence>
<dbReference type="PATRIC" id="fig|1393034.3.peg.908"/>
<comment type="caution">
    <text evidence="2">The sequence shown here is derived from an EMBL/GenBank/DDBJ whole genome shotgun (WGS) entry which is preliminary data.</text>
</comment>
<feature type="region of interest" description="Disordered" evidence="1">
    <location>
        <begin position="38"/>
        <end position="71"/>
    </location>
</feature>
<reference evidence="3" key="1">
    <citation type="submission" date="2016-01" db="EMBL/GenBank/DDBJ databases">
        <authorList>
            <person name="Mitreva M."/>
            <person name="Pepin K.H."/>
            <person name="Mihindukulasuriya K.A."/>
            <person name="Fulton R."/>
            <person name="Fronick C."/>
            <person name="O'Laughlin M."/>
            <person name="Miner T."/>
            <person name="Herter B."/>
            <person name="Rosa B.A."/>
            <person name="Cordes M."/>
            <person name="Tomlinson C."/>
            <person name="Wollam A."/>
            <person name="Palsikar V.B."/>
            <person name="Mardis E.R."/>
            <person name="Wilson R.K."/>
        </authorList>
    </citation>
    <scope>NUCLEOTIDE SEQUENCE [LARGE SCALE GENOMIC DNA]</scope>
    <source>
        <strain evidence="3">DNF00019</strain>
    </source>
</reference>
<gene>
    <name evidence="2" type="ORF">HMPREF3192_00946</name>
</gene>
<organism evidence="2 3">
    <name type="scientific">Atopobium deltae</name>
    <dbReference type="NCBI Taxonomy" id="1393034"/>
    <lineage>
        <taxon>Bacteria</taxon>
        <taxon>Bacillati</taxon>
        <taxon>Actinomycetota</taxon>
        <taxon>Coriobacteriia</taxon>
        <taxon>Coriobacteriales</taxon>
        <taxon>Atopobiaceae</taxon>
        <taxon>Atopobium</taxon>
    </lineage>
</organism>
<proteinExistence type="predicted"/>